<dbReference type="Pfam" id="PF06042">
    <property type="entry name" value="NTP_transf_6"/>
    <property type="match status" value="1"/>
</dbReference>
<gene>
    <name evidence="1" type="ORF">DFQ01_1398</name>
</gene>
<organism evidence="1 2">
    <name type="scientific">Paenibacillus cellulosilyticus</name>
    <dbReference type="NCBI Taxonomy" id="375489"/>
    <lineage>
        <taxon>Bacteria</taxon>
        <taxon>Bacillati</taxon>
        <taxon>Bacillota</taxon>
        <taxon>Bacilli</taxon>
        <taxon>Bacillales</taxon>
        <taxon>Paenibacillaceae</taxon>
        <taxon>Paenibacillus</taxon>
    </lineage>
</organism>
<keyword evidence="2" id="KW-1185">Reference proteome</keyword>
<reference evidence="1 2" key="1">
    <citation type="submission" date="2018-05" db="EMBL/GenBank/DDBJ databases">
        <title>Genomic Encyclopedia of Type Strains, Phase III (KMG-III): the genomes of soil and plant-associated and newly described type strains.</title>
        <authorList>
            <person name="Whitman W."/>
        </authorList>
    </citation>
    <scope>NUCLEOTIDE SEQUENCE [LARGE SCALE GENOMIC DNA]</scope>
    <source>
        <strain evidence="1 2">CECT 5696</strain>
    </source>
</reference>
<name>A0A2V2YNI9_9BACL</name>
<dbReference type="Proteomes" id="UP000246635">
    <property type="component" value="Unassembled WGS sequence"/>
</dbReference>
<dbReference type="AlphaFoldDB" id="A0A2V2YNI9"/>
<dbReference type="RefSeq" id="WP_110047262.1">
    <property type="nucleotide sequence ID" value="NZ_CP054612.1"/>
</dbReference>
<evidence type="ECO:0000313" key="2">
    <source>
        <dbReference type="Proteomes" id="UP000246635"/>
    </source>
</evidence>
<comment type="caution">
    <text evidence="1">The sequence shown here is derived from an EMBL/GenBank/DDBJ whole genome shotgun (WGS) entry which is preliminary data.</text>
</comment>
<dbReference type="EMBL" id="QGTQ01000039">
    <property type="protein sequence ID" value="PWV90958.1"/>
    <property type="molecule type" value="Genomic_DNA"/>
</dbReference>
<dbReference type="OrthoDB" id="1901124at2"/>
<proteinExistence type="predicted"/>
<dbReference type="InterPro" id="IPR009267">
    <property type="entry name" value="NTP_transf_6"/>
</dbReference>
<accession>A0A2V2YNI9</accession>
<evidence type="ECO:0008006" key="3">
    <source>
        <dbReference type="Google" id="ProtNLM"/>
    </source>
</evidence>
<dbReference type="PANTHER" id="PTHR39166:SF1">
    <property type="entry name" value="BLL1166 PROTEIN"/>
    <property type="match status" value="1"/>
</dbReference>
<evidence type="ECO:0000313" key="1">
    <source>
        <dbReference type="EMBL" id="PWV90958.1"/>
    </source>
</evidence>
<dbReference type="PANTHER" id="PTHR39166">
    <property type="entry name" value="BLL1166 PROTEIN"/>
    <property type="match status" value="1"/>
</dbReference>
<protein>
    <recommendedName>
        <fullName evidence="3">Nucleotidyltransferase-like protein</fullName>
    </recommendedName>
</protein>
<sequence>MHPALESSLEIRLRQCIECHPGIMRDLRLVQTLGLPDWYIAAGYIRSIVWDELHGYEPGDRHDDIDVIYYEPSDCSEAKEKELEEQLKQKTGNPKWSVKNQARMHIRNGDAPYESAADAMSLWPETATAVGVRLDEADKLHIAAPYGLADLFNVVLRRSPRFENRTYYLQRMRAKQWHQHWPKLQVIED</sequence>